<dbReference type="GO" id="GO:0005829">
    <property type="term" value="C:cytosol"/>
    <property type="evidence" value="ECO:0007669"/>
    <property type="project" value="TreeGrafter"/>
</dbReference>
<evidence type="ECO:0000313" key="4">
    <source>
        <dbReference type="Proteomes" id="UP000614287"/>
    </source>
</evidence>
<reference evidence="3" key="1">
    <citation type="journal article" date="2014" name="Int. J. Syst. Evol. Microbiol.">
        <title>Complete genome sequence of Corynebacterium casei LMG S-19264T (=DSM 44701T), isolated from a smear-ripened cheese.</title>
        <authorList>
            <consortium name="US DOE Joint Genome Institute (JGI-PGF)"/>
            <person name="Walter F."/>
            <person name="Albersmeier A."/>
            <person name="Kalinowski J."/>
            <person name="Ruckert C."/>
        </authorList>
    </citation>
    <scope>NUCLEOTIDE SEQUENCE</scope>
    <source>
        <strain evidence="3">KCTC 32501</strain>
    </source>
</reference>
<dbReference type="PANTHER" id="PTHR20858">
    <property type="entry name" value="PHOSPHOMETHYLPYRIMIDINE KINASE"/>
    <property type="match status" value="1"/>
</dbReference>
<proteinExistence type="predicted"/>
<feature type="region of interest" description="Disordered" evidence="1">
    <location>
        <begin position="281"/>
        <end position="306"/>
    </location>
</feature>
<evidence type="ECO:0000313" key="3">
    <source>
        <dbReference type="EMBL" id="GHA70130.1"/>
    </source>
</evidence>
<comment type="caution">
    <text evidence="3">The sequence shown here is derived from an EMBL/GenBank/DDBJ whole genome shotgun (WGS) entry which is preliminary data.</text>
</comment>
<dbReference type="InterPro" id="IPR013749">
    <property type="entry name" value="PM/HMP-P_kinase-1"/>
</dbReference>
<reference evidence="3" key="2">
    <citation type="submission" date="2020-09" db="EMBL/GenBank/DDBJ databases">
        <authorList>
            <person name="Sun Q."/>
            <person name="Kim S."/>
        </authorList>
    </citation>
    <scope>NUCLEOTIDE SEQUENCE</scope>
    <source>
        <strain evidence="3">KCTC 32501</strain>
    </source>
</reference>
<dbReference type="GO" id="GO:0008902">
    <property type="term" value="F:hydroxymethylpyrimidine kinase activity"/>
    <property type="evidence" value="ECO:0007669"/>
    <property type="project" value="TreeGrafter"/>
</dbReference>
<dbReference type="GO" id="GO:0009228">
    <property type="term" value="P:thiamine biosynthetic process"/>
    <property type="evidence" value="ECO:0007669"/>
    <property type="project" value="TreeGrafter"/>
</dbReference>
<accession>A0A8J3CGH8</accession>
<keyword evidence="3" id="KW-0808">Transferase</keyword>
<evidence type="ECO:0000256" key="1">
    <source>
        <dbReference type="SAM" id="MobiDB-lite"/>
    </source>
</evidence>
<dbReference type="SUPFAM" id="SSF53613">
    <property type="entry name" value="Ribokinase-like"/>
    <property type="match status" value="1"/>
</dbReference>
<dbReference type="GO" id="GO:0009229">
    <property type="term" value="P:thiamine diphosphate biosynthetic process"/>
    <property type="evidence" value="ECO:0007669"/>
    <property type="project" value="UniProtKB-UniPathway"/>
</dbReference>
<organism evidence="3 4">
    <name type="scientific">Formosimonas limnophila</name>
    <dbReference type="NCBI Taxonomy" id="1384487"/>
    <lineage>
        <taxon>Bacteria</taxon>
        <taxon>Pseudomonadati</taxon>
        <taxon>Pseudomonadota</taxon>
        <taxon>Betaproteobacteria</taxon>
        <taxon>Burkholderiales</taxon>
        <taxon>Burkholderiaceae</taxon>
        <taxon>Formosimonas</taxon>
    </lineage>
</organism>
<gene>
    <name evidence="3" type="ORF">GCM10009007_08490</name>
</gene>
<dbReference type="Proteomes" id="UP000614287">
    <property type="component" value="Unassembled WGS sequence"/>
</dbReference>
<evidence type="ECO:0000259" key="2">
    <source>
        <dbReference type="Pfam" id="PF08543"/>
    </source>
</evidence>
<dbReference type="GO" id="GO:0008972">
    <property type="term" value="F:phosphomethylpyrimidine kinase activity"/>
    <property type="evidence" value="ECO:0007669"/>
    <property type="project" value="TreeGrafter"/>
</dbReference>
<dbReference type="Pfam" id="PF08543">
    <property type="entry name" value="Phos_pyr_kin"/>
    <property type="match status" value="1"/>
</dbReference>
<dbReference type="EMBL" id="BMZG01000004">
    <property type="protein sequence ID" value="GHA70130.1"/>
    <property type="molecule type" value="Genomic_DNA"/>
</dbReference>
<name>A0A8J3CGH8_9BURK</name>
<dbReference type="PANTHER" id="PTHR20858:SF17">
    <property type="entry name" value="HYDROXYMETHYLPYRIMIDINE_PHOSPHOMETHYLPYRIMIDINE KINASE THI20-RELATED"/>
    <property type="match status" value="1"/>
</dbReference>
<keyword evidence="3" id="KW-0418">Kinase</keyword>
<protein>
    <submittedName>
        <fullName evidence="3">Hydroxymethylpyrimidine/phosphomethylpyrimidine kinase</fullName>
    </submittedName>
</protein>
<keyword evidence="4" id="KW-1185">Reference proteome</keyword>
<dbReference type="AlphaFoldDB" id="A0A8J3CGH8"/>
<dbReference type="InterPro" id="IPR029056">
    <property type="entry name" value="Ribokinase-like"/>
</dbReference>
<feature type="domain" description="Pyridoxamine kinase/Phosphomethylpyrimidine kinase" evidence="2">
    <location>
        <begin position="22"/>
        <end position="268"/>
    </location>
</feature>
<sequence length="306" mass="33030">MYQIKKDDTMSRPIILSFNAHDPTGGAGIAADVLTSASLEANAFTIPTALLTGDFSQLDAVCPLDADWIDDQARTLLEDSVIDAIKVGVMPDLNVVRVVAEIIADYPQVPVILAPSILVADDDEDNDADEIIMAIHELILPNTHLLIAQKSLLKQLAEIRHDFSSIPAHELAHAHAHALMSMGCEYVLLTDAKAPEPQVVHLLFGEGGLLRSDAMARLPYSFLGANTTLSASIATLIAHGQPTPQAVGEGLEFTWQTLQHGINMGMGKKIPDRFYWTRPDDADAEKTKTTDTVGGKRPTPSPTTLQ</sequence>
<dbReference type="UniPathway" id="UPA00060">
    <property type="reaction ID" value="UER00138"/>
</dbReference>
<dbReference type="Gene3D" id="3.40.1190.20">
    <property type="match status" value="1"/>
</dbReference>